<evidence type="ECO:0000313" key="2">
    <source>
        <dbReference type="EMBL" id="MBB3119360.1"/>
    </source>
</evidence>
<sequence>MKHTIALLMVASCAWAGAQEAARPIPAYNTYLVAPYSIDAARGLARALATRLNAELPPEYQLEYRPIPRTRLHAAELSKDERFEGVVLFIAPRFVGDPYMTRYLWSKPLFVDCNLLISGRMQPIEYEGAASLVGRRFAGVRGYRYELIDQMAVTRRLQREDSQDELSGLQKVGLGRADFTVVPYTIYAHAAADKELGSLLHVASRAHQCFTRRILIGKATPPGLLKAINQAIDTMAADEHWRALLGSYHLDLDVLAQWTAHPPADGQVVEVRGNAVR</sequence>
<dbReference type="Gene3D" id="3.40.190.10">
    <property type="entry name" value="Periplasmic binding protein-like II"/>
    <property type="match status" value="2"/>
</dbReference>
<evidence type="ECO:0000256" key="1">
    <source>
        <dbReference type="SAM" id="SignalP"/>
    </source>
</evidence>
<evidence type="ECO:0000313" key="3">
    <source>
        <dbReference type="Proteomes" id="UP000541535"/>
    </source>
</evidence>
<reference evidence="2 3" key="1">
    <citation type="submission" date="2020-08" db="EMBL/GenBank/DDBJ databases">
        <title>Genomic Encyclopedia of Type Strains, Phase III (KMG-III): the genomes of soil and plant-associated and newly described type strains.</title>
        <authorList>
            <person name="Whitman W."/>
        </authorList>
    </citation>
    <scope>NUCLEOTIDE SEQUENCE [LARGE SCALE GENOMIC DNA]</scope>
    <source>
        <strain evidence="2 3">CECT 8897</strain>
    </source>
</reference>
<dbReference type="AlphaFoldDB" id="A0A7W5FTX9"/>
<dbReference type="Proteomes" id="UP000541535">
    <property type="component" value="Unassembled WGS sequence"/>
</dbReference>
<accession>A0A7W5FTX9</accession>
<dbReference type="EMBL" id="JACHXD010000006">
    <property type="protein sequence ID" value="MBB3119360.1"/>
    <property type="molecule type" value="Genomic_DNA"/>
</dbReference>
<keyword evidence="1" id="KW-0732">Signal</keyword>
<feature type="chain" id="PRO_5031021013" evidence="1">
    <location>
        <begin position="22"/>
        <end position="277"/>
    </location>
</feature>
<name>A0A7W5FTX9_9BURK</name>
<organism evidence="2 3">
    <name type="scientific">Pseudoduganella violacea</name>
    <dbReference type="NCBI Taxonomy" id="1715466"/>
    <lineage>
        <taxon>Bacteria</taxon>
        <taxon>Pseudomonadati</taxon>
        <taxon>Pseudomonadota</taxon>
        <taxon>Betaproteobacteria</taxon>
        <taxon>Burkholderiales</taxon>
        <taxon>Oxalobacteraceae</taxon>
        <taxon>Telluria group</taxon>
        <taxon>Pseudoduganella</taxon>
    </lineage>
</organism>
<feature type="signal peptide" evidence="1">
    <location>
        <begin position="1"/>
        <end position="21"/>
    </location>
</feature>
<protein>
    <submittedName>
        <fullName evidence="2">Polar amino acid transport system substrate-binding protein</fullName>
    </submittedName>
</protein>
<gene>
    <name evidence="2" type="ORF">FHS03_002412</name>
</gene>
<proteinExistence type="predicted"/>
<comment type="caution">
    <text evidence="2">The sequence shown here is derived from an EMBL/GenBank/DDBJ whole genome shotgun (WGS) entry which is preliminary data.</text>
</comment>
<dbReference type="SUPFAM" id="SSF53850">
    <property type="entry name" value="Periplasmic binding protein-like II"/>
    <property type="match status" value="1"/>
</dbReference>
<keyword evidence="3" id="KW-1185">Reference proteome</keyword>
<dbReference type="RefSeq" id="WP_183441208.1">
    <property type="nucleotide sequence ID" value="NZ_JACHXD010000006.1"/>
</dbReference>